<protein>
    <submittedName>
        <fullName evidence="2">Uncharacterized protein</fullName>
    </submittedName>
</protein>
<organism evidence="2 3">
    <name type="scientific">Canavalia gladiata</name>
    <name type="common">Sword bean</name>
    <name type="synonym">Dolichos gladiatus</name>
    <dbReference type="NCBI Taxonomy" id="3824"/>
    <lineage>
        <taxon>Eukaryota</taxon>
        <taxon>Viridiplantae</taxon>
        <taxon>Streptophyta</taxon>
        <taxon>Embryophyta</taxon>
        <taxon>Tracheophyta</taxon>
        <taxon>Spermatophyta</taxon>
        <taxon>Magnoliopsida</taxon>
        <taxon>eudicotyledons</taxon>
        <taxon>Gunneridae</taxon>
        <taxon>Pentapetalae</taxon>
        <taxon>rosids</taxon>
        <taxon>fabids</taxon>
        <taxon>Fabales</taxon>
        <taxon>Fabaceae</taxon>
        <taxon>Papilionoideae</taxon>
        <taxon>50 kb inversion clade</taxon>
        <taxon>NPAAA clade</taxon>
        <taxon>indigoferoid/millettioid clade</taxon>
        <taxon>Phaseoleae</taxon>
        <taxon>Canavalia</taxon>
    </lineage>
</organism>
<sequence length="73" mass="8795">MIDPFKSKPADDTRVHRIRSQNPNLCRHHTSHKRKIKAYLSVPFRAFFLLSSPHQHHRSFRLKPFFQGYKPKQ</sequence>
<name>A0AAN9KEN1_CANGL</name>
<comment type="caution">
    <text evidence="2">The sequence shown here is derived from an EMBL/GenBank/DDBJ whole genome shotgun (WGS) entry which is preliminary data.</text>
</comment>
<feature type="compositionally biased region" description="Basic and acidic residues" evidence="1">
    <location>
        <begin position="1"/>
        <end position="15"/>
    </location>
</feature>
<dbReference type="EMBL" id="JAYMYQ010000008">
    <property type="protein sequence ID" value="KAK7316095.1"/>
    <property type="molecule type" value="Genomic_DNA"/>
</dbReference>
<accession>A0AAN9KEN1</accession>
<gene>
    <name evidence="2" type="ORF">VNO77_34807</name>
</gene>
<keyword evidence="3" id="KW-1185">Reference proteome</keyword>
<dbReference type="Proteomes" id="UP001367508">
    <property type="component" value="Unassembled WGS sequence"/>
</dbReference>
<feature type="region of interest" description="Disordered" evidence="1">
    <location>
        <begin position="1"/>
        <end position="22"/>
    </location>
</feature>
<evidence type="ECO:0000313" key="3">
    <source>
        <dbReference type="Proteomes" id="UP001367508"/>
    </source>
</evidence>
<evidence type="ECO:0000313" key="2">
    <source>
        <dbReference type="EMBL" id="KAK7316095.1"/>
    </source>
</evidence>
<proteinExistence type="predicted"/>
<dbReference type="AlphaFoldDB" id="A0AAN9KEN1"/>
<reference evidence="2 3" key="1">
    <citation type="submission" date="2024-01" db="EMBL/GenBank/DDBJ databases">
        <title>The genomes of 5 underutilized Papilionoideae crops provide insights into root nodulation and disease resistanc.</title>
        <authorList>
            <person name="Jiang F."/>
        </authorList>
    </citation>
    <scope>NUCLEOTIDE SEQUENCE [LARGE SCALE GENOMIC DNA]</scope>
    <source>
        <strain evidence="2">LVBAO_FW01</strain>
        <tissue evidence="2">Leaves</tissue>
    </source>
</reference>
<evidence type="ECO:0000256" key="1">
    <source>
        <dbReference type="SAM" id="MobiDB-lite"/>
    </source>
</evidence>